<dbReference type="AlphaFoldDB" id="A0A0C3IU24"/>
<dbReference type="EMBL" id="KN831997">
    <property type="protein sequence ID" value="KIO00343.1"/>
    <property type="molecule type" value="Genomic_DNA"/>
</dbReference>
<evidence type="ECO:0000313" key="1">
    <source>
        <dbReference type="EMBL" id="KIO00343.1"/>
    </source>
</evidence>
<dbReference type="InParanoid" id="A0A0C3IU24"/>
<reference evidence="1 2" key="1">
    <citation type="submission" date="2014-04" db="EMBL/GenBank/DDBJ databases">
        <authorList>
            <consortium name="DOE Joint Genome Institute"/>
            <person name="Kuo A."/>
            <person name="Kohler A."/>
            <person name="Costa M.D."/>
            <person name="Nagy L.G."/>
            <person name="Floudas D."/>
            <person name="Copeland A."/>
            <person name="Barry K.W."/>
            <person name="Cichocki N."/>
            <person name="Veneault-Fourrey C."/>
            <person name="LaButti K."/>
            <person name="Lindquist E.A."/>
            <person name="Lipzen A."/>
            <person name="Lundell T."/>
            <person name="Morin E."/>
            <person name="Murat C."/>
            <person name="Sun H."/>
            <person name="Tunlid A."/>
            <person name="Henrissat B."/>
            <person name="Grigoriev I.V."/>
            <person name="Hibbett D.S."/>
            <person name="Martin F."/>
            <person name="Nordberg H.P."/>
            <person name="Cantor M.N."/>
            <person name="Hua S.X."/>
        </authorList>
    </citation>
    <scope>NUCLEOTIDE SEQUENCE [LARGE SCALE GENOMIC DNA]</scope>
    <source>
        <strain evidence="1 2">Marx 270</strain>
    </source>
</reference>
<gene>
    <name evidence="1" type="ORF">M404DRAFT_1004023</name>
</gene>
<protein>
    <submittedName>
        <fullName evidence="1">Uncharacterized protein</fullName>
    </submittedName>
</protein>
<evidence type="ECO:0000313" key="2">
    <source>
        <dbReference type="Proteomes" id="UP000054217"/>
    </source>
</evidence>
<organism evidence="1 2">
    <name type="scientific">Pisolithus tinctorius Marx 270</name>
    <dbReference type="NCBI Taxonomy" id="870435"/>
    <lineage>
        <taxon>Eukaryota</taxon>
        <taxon>Fungi</taxon>
        <taxon>Dikarya</taxon>
        <taxon>Basidiomycota</taxon>
        <taxon>Agaricomycotina</taxon>
        <taxon>Agaricomycetes</taxon>
        <taxon>Agaricomycetidae</taxon>
        <taxon>Boletales</taxon>
        <taxon>Sclerodermatineae</taxon>
        <taxon>Pisolithaceae</taxon>
        <taxon>Pisolithus</taxon>
    </lineage>
</organism>
<proteinExistence type="predicted"/>
<keyword evidence="2" id="KW-1185">Reference proteome</keyword>
<sequence>MDGMCDLEDTGRCSLALLQLWIRVCHDEVLNVSEGDRHESFPWVEQWWLHHILWAYQIANFGVSESSNSSGTSVC</sequence>
<reference evidence="2" key="2">
    <citation type="submission" date="2015-01" db="EMBL/GenBank/DDBJ databases">
        <title>Evolutionary Origins and Diversification of the Mycorrhizal Mutualists.</title>
        <authorList>
            <consortium name="DOE Joint Genome Institute"/>
            <consortium name="Mycorrhizal Genomics Consortium"/>
            <person name="Kohler A."/>
            <person name="Kuo A."/>
            <person name="Nagy L.G."/>
            <person name="Floudas D."/>
            <person name="Copeland A."/>
            <person name="Barry K.W."/>
            <person name="Cichocki N."/>
            <person name="Veneault-Fourrey C."/>
            <person name="LaButti K."/>
            <person name="Lindquist E.A."/>
            <person name="Lipzen A."/>
            <person name="Lundell T."/>
            <person name="Morin E."/>
            <person name="Murat C."/>
            <person name="Riley R."/>
            <person name="Ohm R."/>
            <person name="Sun H."/>
            <person name="Tunlid A."/>
            <person name="Henrissat B."/>
            <person name="Grigoriev I.V."/>
            <person name="Hibbett D.S."/>
            <person name="Martin F."/>
        </authorList>
    </citation>
    <scope>NUCLEOTIDE SEQUENCE [LARGE SCALE GENOMIC DNA]</scope>
    <source>
        <strain evidence="2">Marx 270</strain>
    </source>
</reference>
<name>A0A0C3IU24_PISTI</name>
<feature type="non-terminal residue" evidence="1">
    <location>
        <position position="75"/>
    </location>
</feature>
<dbReference type="HOGENOM" id="CLU_2677848_0_0_1"/>
<dbReference type="Proteomes" id="UP000054217">
    <property type="component" value="Unassembled WGS sequence"/>
</dbReference>
<accession>A0A0C3IU24</accession>